<feature type="compositionally biased region" description="Acidic residues" evidence="3">
    <location>
        <begin position="145"/>
        <end position="159"/>
    </location>
</feature>
<dbReference type="GO" id="GO:0070034">
    <property type="term" value="F:telomerase RNA binding"/>
    <property type="evidence" value="ECO:0007669"/>
    <property type="project" value="TreeGrafter"/>
</dbReference>
<dbReference type="FunFam" id="3.40.50.1010:FF:000014">
    <property type="entry name" value="telomerase-binding protein EST1A isoform X1"/>
    <property type="match status" value="1"/>
</dbReference>
<dbReference type="Pfam" id="PF13638">
    <property type="entry name" value="PIN_4"/>
    <property type="match status" value="1"/>
</dbReference>
<feature type="coiled-coil region" evidence="2">
    <location>
        <begin position="479"/>
        <end position="513"/>
    </location>
</feature>
<dbReference type="Gene3D" id="1.25.40.10">
    <property type="entry name" value="Tetratricopeptide repeat domain"/>
    <property type="match status" value="1"/>
</dbReference>
<dbReference type="AlphaFoldDB" id="A0A9Q1CCK6"/>
<sequence>MIALGDIARYKEQACGKGNYGRARSWYSKAQKLAPRNGKPYNQLAILALYTRRKLDAVYFYMRSLAASNPFITARESLMTLFEEVRKKIEHKEQEMLRMKKEKESRRRQKQHRRYHRGNQEEDSYRKEVWIHYDGSQSGIKPHELDEDDDDDESDEESTERELKRMPPAELNKRFVLSFLNVHGKLFTKIGMEAFSHAVGNLLKEFSTLLSQSPTPITSTRLLQLMAINMFAVENTNVKDERTSSEDLRPYLQELAIQFGLDMFIILVQRCSEYLKSDLRNKPDQCLSEDLHEMLPAVKVFADWMMCHPAMWNPPPNVNEEHLMSSIDIWETLASFLNVLKDYEEFGVDFMPECEDSEEILLPEDHMLSGFVPLLALPLKPLYVSKDVDKVLAMDSIRITSLKLFGEFIYGQETPLITFDGSKDCYISVAPKMVRPSKQKLHGNSGQYNNEMQGEDDVVVLESYEEDGDTIGDGEDNHISHLRERRYSLEKQLMEQQQKKAKIQQVIEKQRTQRDLIIEINPIYLVPDTNCFIDHLPAIEELIASLRYVMIVPLVVINELDGLSLGGQGGDPPTSDCVATRAAEAVEFLERLFDVRNKHLKAMTSEGNILDTIVYRSEESKRIGNNDDLILSCCLHYCDDEPRNFMPADRDAPIKLCREVVLLTNDRNLRVKAIQQNVPTRDILAYLKWAKR</sequence>
<proteinExistence type="predicted"/>
<dbReference type="OrthoDB" id="2017974at2759"/>
<dbReference type="Gene3D" id="3.40.50.1010">
    <property type="entry name" value="5'-nuclease"/>
    <property type="match status" value="1"/>
</dbReference>
<keyword evidence="2" id="KW-0175">Coiled coil</keyword>
<dbReference type="Pfam" id="PF10373">
    <property type="entry name" value="EST1_DNA_bind"/>
    <property type="match status" value="1"/>
</dbReference>
<dbReference type="InterPro" id="IPR011990">
    <property type="entry name" value="TPR-like_helical_dom_sf"/>
</dbReference>
<dbReference type="PANTHER" id="PTHR15696:SF0">
    <property type="entry name" value="TELOMERASE-BINDING PROTEIN EST1A"/>
    <property type="match status" value="1"/>
</dbReference>
<feature type="region of interest" description="Disordered" evidence="3">
    <location>
        <begin position="93"/>
        <end position="121"/>
    </location>
</feature>
<dbReference type="PANTHER" id="PTHR15696">
    <property type="entry name" value="SMG-7 SUPPRESSOR WITH MORPHOLOGICAL EFFECT ON GENITALIA PROTEIN 7"/>
    <property type="match status" value="1"/>
</dbReference>
<feature type="domain" description="PIN" evidence="4">
    <location>
        <begin position="523"/>
        <end position="671"/>
    </location>
</feature>
<dbReference type="InterPro" id="IPR045153">
    <property type="entry name" value="Est1/Ebs1-like"/>
</dbReference>
<feature type="compositionally biased region" description="Basic residues" evidence="3">
    <location>
        <begin position="106"/>
        <end position="117"/>
    </location>
</feature>
<dbReference type="EMBL" id="JAIZAY010000004">
    <property type="protein sequence ID" value="KAJ8042812.1"/>
    <property type="molecule type" value="Genomic_DNA"/>
</dbReference>
<dbReference type="Proteomes" id="UP001152320">
    <property type="component" value="Chromosome 4"/>
</dbReference>
<evidence type="ECO:0000313" key="6">
    <source>
        <dbReference type="Proteomes" id="UP001152320"/>
    </source>
</evidence>
<dbReference type="GO" id="GO:0000184">
    <property type="term" value="P:nuclear-transcribed mRNA catabolic process, nonsense-mediated decay"/>
    <property type="evidence" value="ECO:0007669"/>
    <property type="project" value="UniProtKB-KW"/>
</dbReference>
<dbReference type="SMART" id="SM00670">
    <property type="entry name" value="PINc"/>
    <property type="match status" value="1"/>
</dbReference>
<gene>
    <name evidence="5" type="ORF">HOLleu_09669</name>
</gene>
<dbReference type="CDD" id="cd09885">
    <property type="entry name" value="PIN_Smg6-like"/>
    <property type="match status" value="1"/>
</dbReference>
<protein>
    <submittedName>
        <fullName evidence="5">Telomerase-binding protein EST1A</fullName>
    </submittedName>
</protein>
<accession>A0A9Q1CCK6</accession>
<evidence type="ECO:0000256" key="3">
    <source>
        <dbReference type="SAM" id="MobiDB-lite"/>
    </source>
</evidence>
<dbReference type="SUPFAM" id="SSF48452">
    <property type="entry name" value="TPR-like"/>
    <property type="match status" value="1"/>
</dbReference>
<dbReference type="InterPro" id="IPR029060">
    <property type="entry name" value="PIN-like_dom_sf"/>
</dbReference>
<dbReference type="GO" id="GO:0042162">
    <property type="term" value="F:telomeric DNA binding"/>
    <property type="evidence" value="ECO:0007669"/>
    <property type="project" value="TreeGrafter"/>
</dbReference>
<evidence type="ECO:0000256" key="1">
    <source>
        <dbReference type="ARBA" id="ARBA00023161"/>
    </source>
</evidence>
<feature type="region of interest" description="Disordered" evidence="3">
    <location>
        <begin position="137"/>
        <end position="166"/>
    </location>
</feature>
<keyword evidence="6" id="KW-1185">Reference proteome</keyword>
<reference evidence="5" key="1">
    <citation type="submission" date="2021-10" db="EMBL/GenBank/DDBJ databases">
        <title>Tropical sea cucumber genome reveals ecological adaptation and Cuvierian tubules defense mechanism.</title>
        <authorList>
            <person name="Chen T."/>
        </authorList>
    </citation>
    <scope>NUCLEOTIDE SEQUENCE</scope>
    <source>
        <strain evidence="5">Nanhai2018</strain>
        <tissue evidence="5">Muscle</tissue>
    </source>
</reference>
<dbReference type="InterPro" id="IPR018834">
    <property type="entry name" value="DNA/RNA-bd_Est1-type"/>
</dbReference>
<evidence type="ECO:0000256" key="2">
    <source>
        <dbReference type="SAM" id="Coils"/>
    </source>
</evidence>
<dbReference type="SUPFAM" id="SSF88723">
    <property type="entry name" value="PIN domain-like"/>
    <property type="match status" value="1"/>
</dbReference>
<evidence type="ECO:0000259" key="4">
    <source>
        <dbReference type="SMART" id="SM00670"/>
    </source>
</evidence>
<dbReference type="InterPro" id="IPR002716">
    <property type="entry name" value="PIN_dom"/>
</dbReference>
<comment type="caution">
    <text evidence="5">The sequence shown here is derived from an EMBL/GenBank/DDBJ whole genome shotgun (WGS) entry which is preliminary data.</text>
</comment>
<dbReference type="GO" id="GO:0005697">
    <property type="term" value="C:telomerase holoenzyme complex"/>
    <property type="evidence" value="ECO:0007669"/>
    <property type="project" value="TreeGrafter"/>
</dbReference>
<name>A0A9Q1CCK6_HOLLE</name>
<evidence type="ECO:0000313" key="5">
    <source>
        <dbReference type="EMBL" id="KAJ8042812.1"/>
    </source>
</evidence>
<keyword evidence="1" id="KW-0866">Nonsense-mediated mRNA decay</keyword>
<organism evidence="5 6">
    <name type="scientific">Holothuria leucospilota</name>
    <name type="common">Black long sea cucumber</name>
    <name type="synonym">Mertensiothuria leucospilota</name>
    <dbReference type="NCBI Taxonomy" id="206669"/>
    <lineage>
        <taxon>Eukaryota</taxon>
        <taxon>Metazoa</taxon>
        <taxon>Echinodermata</taxon>
        <taxon>Eleutherozoa</taxon>
        <taxon>Echinozoa</taxon>
        <taxon>Holothuroidea</taxon>
        <taxon>Aspidochirotacea</taxon>
        <taxon>Aspidochirotida</taxon>
        <taxon>Holothuriidae</taxon>
        <taxon>Holothuria</taxon>
    </lineage>
</organism>
<feature type="compositionally biased region" description="Basic and acidic residues" evidence="3">
    <location>
        <begin position="93"/>
        <end position="105"/>
    </location>
</feature>